<protein>
    <submittedName>
        <fullName evidence="3">Coenzyme F420-dependent oxidoreductase</fullName>
        <ecNumber evidence="3">1.-.-.-</ecNumber>
    </submittedName>
    <submittedName>
        <fullName evidence="2">LLM class F420-dependent oxidoreductase</fullName>
    </submittedName>
</protein>
<dbReference type="EMBL" id="PPEA01000677">
    <property type="protein sequence ID" value="PQM45039.1"/>
    <property type="molecule type" value="Genomic_DNA"/>
</dbReference>
<dbReference type="PANTHER" id="PTHR43244:SF2">
    <property type="entry name" value="CONSERVED HYPOTHETICAL ALANINE AND PROLINE-RICH PROTEIN"/>
    <property type="match status" value="1"/>
</dbReference>
<dbReference type="InterPro" id="IPR011251">
    <property type="entry name" value="Luciferase-like_dom"/>
</dbReference>
<keyword evidence="4" id="KW-1185">Reference proteome</keyword>
<reference evidence="2 4" key="1">
    <citation type="submission" date="2016-10" db="EMBL/GenBank/DDBJ databases">
        <title>Genome sequence of Mycobacterium talmonii.</title>
        <authorList>
            <person name="Greninger A.L."/>
            <person name="Elliott B."/>
            <person name="Vasireddy S."/>
            <person name="Vasireddy R."/>
        </authorList>
    </citation>
    <scope>NUCLEOTIDE SEQUENCE [LARGE SCALE GENOMIC DNA]</scope>
    <source>
        <strain evidence="2">MO-5499</strain>
        <strain evidence="4">NE-TNMC-100812</strain>
    </source>
</reference>
<accession>A0A1S1NFI5</accession>
<dbReference type="SUPFAM" id="SSF51679">
    <property type="entry name" value="Bacterial luciferase-like"/>
    <property type="match status" value="1"/>
</dbReference>
<feature type="domain" description="Luciferase-like" evidence="1">
    <location>
        <begin position="9"/>
        <end position="305"/>
    </location>
</feature>
<organism evidence="2 4">
    <name type="scientific">Mycobacterium talmoniae</name>
    <dbReference type="NCBI Taxonomy" id="1858794"/>
    <lineage>
        <taxon>Bacteria</taxon>
        <taxon>Bacillati</taxon>
        <taxon>Actinomycetota</taxon>
        <taxon>Actinomycetes</taxon>
        <taxon>Mycobacteriales</taxon>
        <taxon>Mycobacteriaceae</taxon>
        <taxon>Mycobacterium</taxon>
    </lineage>
</organism>
<dbReference type="NCBIfam" id="TIGR03617">
    <property type="entry name" value="F420_MSMEG_2256"/>
    <property type="match status" value="1"/>
</dbReference>
<name>A0A1S1NFI5_9MYCO</name>
<dbReference type="GO" id="GO:0016705">
    <property type="term" value="F:oxidoreductase activity, acting on paired donors, with incorporation or reduction of molecular oxygen"/>
    <property type="evidence" value="ECO:0007669"/>
    <property type="project" value="InterPro"/>
</dbReference>
<evidence type="ECO:0000313" key="2">
    <source>
        <dbReference type="EMBL" id="OHU99137.1"/>
    </source>
</evidence>
<dbReference type="Gene3D" id="3.20.20.30">
    <property type="entry name" value="Luciferase-like domain"/>
    <property type="match status" value="1"/>
</dbReference>
<dbReference type="InterPro" id="IPR019919">
    <property type="entry name" value="Lucif-like_OxRdtase_MSMEG_2256"/>
</dbReference>
<reference evidence="3 5" key="2">
    <citation type="journal article" date="2017" name="Int. J. Syst. Evol. Microbiol.">
        <title>Mycobacterium talmoniae sp. nov., a slowly growing mycobacterium isolated from human respiratory samples.</title>
        <authorList>
            <person name="Davidson R.M."/>
            <person name="DeGroote M.A."/>
            <person name="Marola J.L."/>
            <person name="Buss S."/>
            <person name="Jones V."/>
            <person name="McNeil M.R."/>
            <person name="Freifeld A.G."/>
            <person name="Elaine Epperson L."/>
            <person name="Hasan N.A."/>
            <person name="Jackson M."/>
            <person name="Iwen P.C."/>
            <person name="Salfinger M."/>
            <person name="Strong M."/>
        </authorList>
    </citation>
    <scope>NUCLEOTIDE SEQUENCE [LARGE SCALE GENOMIC DNA]</scope>
    <source>
        <strain evidence="3 5">ATCC BAA-2683</strain>
    </source>
</reference>
<dbReference type="EMBL" id="MLQM01000129">
    <property type="protein sequence ID" value="OHU99137.1"/>
    <property type="molecule type" value="Genomic_DNA"/>
</dbReference>
<evidence type="ECO:0000313" key="3">
    <source>
        <dbReference type="EMBL" id="PQM45039.1"/>
    </source>
</evidence>
<proteinExistence type="predicted"/>
<dbReference type="Proteomes" id="UP000238296">
    <property type="component" value="Unassembled WGS sequence"/>
</dbReference>
<dbReference type="InterPro" id="IPR050564">
    <property type="entry name" value="F420-G6PD/mer"/>
</dbReference>
<dbReference type="InterPro" id="IPR036661">
    <property type="entry name" value="Luciferase-like_sf"/>
</dbReference>
<sequence length="344" mass="36909">MKVHLQVAGAPAKARESARAIAELGADGLFSFEGPHDVFVPLVVAAQETELELMTNVAIAGPRSPLHLAHSAYDLQVLSGGRFRLGLGSQIRAHIEKRYGSQWGKPASRTAESVAAVRAIFAAWEGKAPLQFRGEFFTHTLMPPNFNPGPNPYGVPPVLMGALGPVMTRKAAEVADGLLVMPFNSTRHFVDRTLPAVAEGLRRSGRDAGEFQIVGQAMVAVARTEAGLARAIDGVASLIAFYGSTPNYRPVLEVEGWADLQPRLNELSKQGKYAEMRAMVTEPMVRTLGIVGTPEDCADRIRERYGQHASDVCCYFPGYSPERGDLADLVAALHEIAVPGAATA</sequence>
<evidence type="ECO:0000313" key="4">
    <source>
        <dbReference type="Proteomes" id="UP000179734"/>
    </source>
</evidence>
<dbReference type="PANTHER" id="PTHR43244">
    <property type="match status" value="1"/>
</dbReference>
<dbReference type="AlphaFoldDB" id="A0A1S1NFI5"/>
<evidence type="ECO:0000259" key="1">
    <source>
        <dbReference type="Pfam" id="PF00296"/>
    </source>
</evidence>
<dbReference type="CDD" id="cd01097">
    <property type="entry name" value="Tetrahydromethanopterin_reductase"/>
    <property type="match status" value="1"/>
</dbReference>
<evidence type="ECO:0000313" key="5">
    <source>
        <dbReference type="Proteomes" id="UP000238296"/>
    </source>
</evidence>
<dbReference type="Proteomes" id="UP000179734">
    <property type="component" value="Unassembled WGS sequence"/>
</dbReference>
<dbReference type="Pfam" id="PF00296">
    <property type="entry name" value="Bac_luciferase"/>
    <property type="match status" value="1"/>
</dbReference>
<comment type="caution">
    <text evidence="2">The sequence shown here is derived from an EMBL/GenBank/DDBJ whole genome shotgun (WGS) entry which is preliminary data.</text>
</comment>
<reference evidence="3" key="3">
    <citation type="submission" date="2018-01" db="EMBL/GenBank/DDBJ databases">
        <authorList>
            <person name="Gaut B.S."/>
            <person name="Morton B.R."/>
            <person name="Clegg M.T."/>
            <person name="Duvall M.R."/>
        </authorList>
    </citation>
    <scope>NUCLEOTIDE SEQUENCE</scope>
    <source>
        <strain evidence="3">ATCC BAA-2683</strain>
    </source>
</reference>
<dbReference type="EC" id="1.-.-.-" evidence="3"/>
<dbReference type="RefSeq" id="WP_071028634.1">
    <property type="nucleotide sequence ID" value="NZ_MLQM01000129.1"/>
</dbReference>
<gene>
    <name evidence="2" type="ORF">BKN37_19635</name>
    <name evidence="3" type="ORF">C1Y40_04807</name>
</gene>
<keyword evidence="3" id="KW-0560">Oxidoreductase</keyword>